<name>A0A976SKV7_THEOR</name>
<dbReference type="PANTHER" id="PTHR46175:SF4">
    <property type="entry name" value="BACTERIOOPSIN TRANSCRIPTIONAL ACTIVATOR"/>
    <property type="match status" value="1"/>
</dbReference>
<dbReference type="InterPro" id="IPR011043">
    <property type="entry name" value="Gal_Oxase/kelch_b-propeller"/>
</dbReference>
<dbReference type="SUPFAM" id="SSF50965">
    <property type="entry name" value="Galactose oxidase, central domain"/>
    <property type="match status" value="1"/>
</dbReference>
<evidence type="ECO:0000313" key="2">
    <source>
        <dbReference type="Proteomes" id="UP000244803"/>
    </source>
</evidence>
<accession>A0A976SKV7</accession>
<evidence type="ECO:0000313" key="1">
    <source>
        <dbReference type="EMBL" id="UVC54465.1"/>
    </source>
</evidence>
<dbReference type="PANTHER" id="PTHR46175">
    <property type="entry name" value="BACTERIOOPSIN TRANSCRIPTIONAL ACTIVATOR"/>
    <property type="match status" value="1"/>
</dbReference>
<reference evidence="1" key="1">
    <citation type="submission" date="2022-07" db="EMBL/GenBank/DDBJ databases">
        <title>Evaluation of T. orientalis genome assembly methods using nanopore sequencing and analysis of variation between genomes.</title>
        <authorList>
            <person name="Yam J."/>
            <person name="Micallef M.L."/>
            <person name="Liu M."/>
            <person name="Djordjevic S.P."/>
            <person name="Bogema D.R."/>
            <person name="Jenkins C."/>
        </authorList>
    </citation>
    <scope>NUCLEOTIDE SEQUENCE</scope>
    <source>
        <strain evidence="1">Fish Creek</strain>
    </source>
</reference>
<dbReference type="Gene3D" id="2.120.10.80">
    <property type="entry name" value="Kelch-type beta propeller"/>
    <property type="match status" value="1"/>
</dbReference>
<dbReference type="Proteomes" id="UP000244803">
    <property type="component" value="Chromosome 4"/>
</dbReference>
<dbReference type="EMBL" id="CP056067">
    <property type="protein sequence ID" value="UVC54465.1"/>
    <property type="molecule type" value="Genomic_DNA"/>
</dbReference>
<organism evidence="1 2">
    <name type="scientific">Theileria orientalis</name>
    <dbReference type="NCBI Taxonomy" id="68886"/>
    <lineage>
        <taxon>Eukaryota</taxon>
        <taxon>Sar</taxon>
        <taxon>Alveolata</taxon>
        <taxon>Apicomplexa</taxon>
        <taxon>Aconoidasida</taxon>
        <taxon>Piroplasmida</taxon>
        <taxon>Theileriidae</taxon>
        <taxon>Theileria</taxon>
    </lineage>
</organism>
<protein>
    <submittedName>
        <fullName evidence="1">Uncharacterized protein</fullName>
    </submittedName>
</protein>
<sequence>MDGVLKNNLSGFIGHTINQFIVYSYQKLEDSKSIQKVRNLHKYLDNKSDSLELTESELESYTENGSRLTYSDDRTSNTDSVRVELEDNEHQFYVNIDKHDSLDFPKVYNNLNGRMSDDKVDYKYYDDYTRLQNMNVKNDIGYTRFISKVRMDEARSVLYGTWDPDHSESIWKEINGEEHETDIIFNDAQIVREEDLLRAEKKPEVIFSTNHLLDYIGYVTNLESENTKMMFSHNKKYVIMFGGAKVIERQHNASHQNLLLIIHGNTKFEFSNKLYFSEAQSFISNWELVEAFNAPVPRAFHASCIIYAKLEVPVLVISGGFTYNKKLVPNDIHILNLSSHPLVWDDFRTVGRLPPSRYGHSLSYVGSFLVLFGGSDGVNLFNDVWALNINYGMYDAPANKSCNHWSLLEFSGMVPAPRAFHSCCKAGISSNSPMVRDL</sequence>
<dbReference type="InterPro" id="IPR015915">
    <property type="entry name" value="Kelch-typ_b-propeller"/>
</dbReference>
<proteinExistence type="predicted"/>
<gene>
    <name evidence="1" type="ORF">MACJ_004012</name>
</gene>
<dbReference type="AlphaFoldDB" id="A0A976SKV7"/>
<dbReference type="Pfam" id="PF24681">
    <property type="entry name" value="Kelch_KLHDC2_KLHL20_DRC7"/>
    <property type="match status" value="1"/>
</dbReference>